<name>A0A2P8H9S2_9BACI</name>
<reference evidence="2 3" key="1">
    <citation type="submission" date="2018-03" db="EMBL/GenBank/DDBJ databases">
        <title>Genomic Encyclopedia of Type Strains, Phase III (KMG-III): the genomes of soil and plant-associated and newly described type strains.</title>
        <authorList>
            <person name="Whitman W."/>
        </authorList>
    </citation>
    <scope>NUCLEOTIDE SEQUENCE [LARGE SCALE GENOMIC DNA]</scope>
    <source>
        <strain evidence="2 3">CGMCC 1.07653</strain>
    </source>
</reference>
<dbReference type="PANTHER" id="PTHR43346:SF1">
    <property type="entry name" value="QUERCETIN 2,3-DIOXYGENASE-RELATED"/>
    <property type="match status" value="1"/>
</dbReference>
<comment type="caution">
    <text evidence="2">The sequence shown here is derived from an EMBL/GenBank/DDBJ whole genome shotgun (WGS) entry which is preliminary data.</text>
</comment>
<organism evidence="2 3">
    <name type="scientific">Salsuginibacillus halophilus</name>
    <dbReference type="NCBI Taxonomy" id="517424"/>
    <lineage>
        <taxon>Bacteria</taxon>
        <taxon>Bacillati</taxon>
        <taxon>Bacillota</taxon>
        <taxon>Bacilli</taxon>
        <taxon>Bacillales</taxon>
        <taxon>Bacillaceae</taxon>
        <taxon>Salsuginibacillus</taxon>
    </lineage>
</organism>
<dbReference type="CDD" id="cd02223">
    <property type="entry name" value="cupin_Bh2720-like"/>
    <property type="match status" value="1"/>
</dbReference>
<dbReference type="OrthoDB" id="3231985at2"/>
<keyword evidence="3" id="KW-1185">Reference proteome</keyword>
<dbReference type="PANTHER" id="PTHR43346">
    <property type="entry name" value="LIGAND BINDING DOMAIN PROTEIN, PUTATIVE (AFU_ORTHOLOGUE AFUA_6G14370)-RELATED"/>
    <property type="match status" value="1"/>
</dbReference>
<keyword evidence="2" id="KW-0413">Isomerase</keyword>
<sequence>MYYMPQQMQGPDIFTDAVQRQSVSASLYRQLADKASSNEEEELLSQLADRQEAQFAYLADMYQQVTGQQPPYMRSSQEISNFETGMQQAYQFGMENAQAYWNGCQAAQGTPLQSILYQASADAFQQAEELRRLASGESRGEPRRDHGGEPYVVNIERATEDNENFRAALWTGEHLQLTLMSIEPGDDIGLEIHPDHDQFLRIEAGRGRVEMGPREDQLSYRRNVRDDYAVFVPAGVWHNLTNTGQEPLKLYSIYAPPEHPYGTVHATKAEAEEAEHHHHH</sequence>
<dbReference type="InterPro" id="IPR014710">
    <property type="entry name" value="RmlC-like_jellyroll"/>
</dbReference>
<dbReference type="Proteomes" id="UP000242310">
    <property type="component" value="Unassembled WGS sequence"/>
</dbReference>
<evidence type="ECO:0000259" key="1">
    <source>
        <dbReference type="Pfam" id="PF07883"/>
    </source>
</evidence>
<proteinExistence type="predicted"/>
<dbReference type="Gene3D" id="2.60.120.10">
    <property type="entry name" value="Jelly Rolls"/>
    <property type="match status" value="1"/>
</dbReference>
<dbReference type="SUPFAM" id="SSF51182">
    <property type="entry name" value="RmlC-like cupins"/>
    <property type="match status" value="1"/>
</dbReference>
<dbReference type="RefSeq" id="WP_106589504.1">
    <property type="nucleotide sequence ID" value="NZ_PYAV01000012.1"/>
</dbReference>
<dbReference type="GO" id="GO:0016853">
    <property type="term" value="F:isomerase activity"/>
    <property type="evidence" value="ECO:0007669"/>
    <property type="project" value="UniProtKB-KW"/>
</dbReference>
<evidence type="ECO:0000313" key="3">
    <source>
        <dbReference type="Proteomes" id="UP000242310"/>
    </source>
</evidence>
<accession>A0A2P8H9S2</accession>
<protein>
    <submittedName>
        <fullName evidence="2">Mannose-6-phosphate isomerase-like protein (Cupin superfamily)</fullName>
    </submittedName>
</protein>
<dbReference type="EMBL" id="PYAV01000012">
    <property type="protein sequence ID" value="PSL42968.1"/>
    <property type="molecule type" value="Genomic_DNA"/>
</dbReference>
<feature type="domain" description="Cupin type-2" evidence="1">
    <location>
        <begin position="179"/>
        <end position="254"/>
    </location>
</feature>
<evidence type="ECO:0000313" key="2">
    <source>
        <dbReference type="EMBL" id="PSL42968.1"/>
    </source>
</evidence>
<gene>
    <name evidence="2" type="ORF">B0H94_11251</name>
</gene>
<dbReference type="InterPro" id="IPR013096">
    <property type="entry name" value="Cupin_2"/>
</dbReference>
<dbReference type="InterPro" id="IPR011051">
    <property type="entry name" value="RmlC_Cupin_sf"/>
</dbReference>
<dbReference type="Pfam" id="PF07883">
    <property type="entry name" value="Cupin_2"/>
    <property type="match status" value="1"/>
</dbReference>
<dbReference type="AlphaFoldDB" id="A0A2P8H9S2"/>
<dbReference type="InterPro" id="IPR052538">
    <property type="entry name" value="Flavonoid_dioxygenase-like"/>
</dbReference>